<dbReference type="KEGG" id="mpd:MCP_1720"/>
<evidence type="ECO:0000259" key="10">
    <source>
        <dbReference type="Pfam" id="PF02852"/>
    </source>
</evidence>
<dbReference type="STRING" id="304371.MCP_1720"/>
<proteinExistence type="inferred from homology"/>
<feature type="domain" description="Pyridine nucleotide-disulphide oxidoreductase dimerisation" evidence="10">
    <location>
        <begin position="347"/>
        <end position="454"/>
    </location>
</feature>
<organism evidence="12 13">
    <name type="scientific">Methanocella paludicola (strain DSM 17711 / JCM 13418 / NBRC 101707 / SANAE)</name>
    <dbReference type="NCBI Taxonomy" id="304371"/>
    <lineage>
        <taxon>Archaea</taxon>
        <taxon>Methanobacteriati</taxon>
        <taxon>Methanobacteriota</taxon>
        <taxon>Stenosarchaea group</taxon>
        <taxon>Methanomicrobia</taxon>
        <taxon>Methanocellales</taxon>
        <taxon>Methanocellaceae</taxon>
        <taxon>Methanocella</taxon>
    </lineage>
</organism>
<dbReference type="PANTHER" id="PTHR22912">
    <property type="entry name" value="DISULFIDE OXIDOREDUCTASE"/>
    <property type="match status" value="1"/>
</dbReference>
<evidence type="ECO:0000256" key="4">
    <source>
        <dbReference type="ARBA" id="ARBA00022827"/>
    </source>
</evidence>
<reference evidence="12 13" key="1">
    <citation type="journal article" date="2007" name="Appl. Environ. Microbiol.">
        <title>Isolation of key methanogens for global methane emission from rice paddy fields: a novel isolate affiliated with the clone cluster rice cluster I.</title>
        <authorList>
            <person name="Sakai S."/>
            <person name="Imachi H."/>
            <person name="Sekiguchi Y."/>
            <person name="Ohashi A."/>
            <person name="Harada H."/>
            <person name="Kamagata Y."/>
        </authorList>
    </citation>
    <scope>NUCLEOTIDE SEQUENCE [LARGE SCALE GENOMIC DNA]</scope>
    <source>
        <strain evidence="13">DSM 17711 / JCM 13418 / NBRC 101707 / SANAE</strain>
    </source>
</reference>
<dbReference type="InterPro" id="IPR004099">
    <property type="entry name" value="Pyr_nucl-diS_OxRdtase_dimer"/>
</dbReference>
<dbReference type="InterPro" id="IPR001100">
    <property type="entry name" value="Pyr_nuc-diS_OxRdtase"/>
</dbReference>
<dbReference type="PROSITE" id="PS00076">
    <property type="entry name" value="PYRIDINE_REDOX_1"/>
    <property type="match status" value="1"/>
</dbReference>
<comment type="similarity">
    <text evidence="2 9">Belongs to the class-I pyridine nucleotide-disulfide oxidoreductase family.</text>
</comment>
<dbReference type="eggNOG" id="arCOG01068">
    <property type="taxonomic scope" value="Archaea"/>
</dbReference>
<dbReference type="Gene3D" id="3.50.50.60">
    <property type="entry name" value="FAD/NAD(P)-binding domain"/>
    <property type="match status" value="2"/>
</dbReference>
<sequence>MVVGDIEVGTDVLVVGAGPAGYTCAISAARQGLDVTLVNKSELGGVCLHKGCIPVKTLINVYRLAEDIKIASTMGLKAEGASVDRRKAYEWKDTVVGKLEAGIRELCRGSGVQMMEGSCSFLSSSRAVVSGPSGIQHVIFKRAVIAAGGRHKPLPGIPFDGSLVINPDEALDMPDEGTAILGGGYAAITIAALMASQNKKFTIIHKKEHILTFLDEEMLRPVMRRFQEKGVAVHAASSWTVKRMGDRVRVELDIEDKKETLEAKKLVPDNGMIANTDGLGLENTAVKTRKDGFIITGENYRTDDPSIYAIGDVCGMHGNASTAYREGESLADILAGKTGLPDTIVTPLTMSTDPEIASAGYTETKAREAGIDVIVGRFPFTANGKAVSIGKTTGFVKVVAEKSSHRILGMHAVGYEAFDILQEGVLAIEMGARLEDVVLTLHPHPTLCEAVREACADALGESTNIRENK</sequence>
<evidence type="ECO:0000256" key="7">
    <source>
        <dbReference type="ARBA" id="ARBA00023157"/>
    </source>
</evidence>
<dbReference type="Proteomes" id="UP000001882">
    <property type="component" value="Chromosome"/>
</dbReference>
<evidence type="ECO:0000256" key="1">
    <source>
        <dbReference type="ARBA" id="ARBA00001974"/>
    </source>
</evidence>
<dbReference type="GeneID" id="8683015"/>
<dbReference type="FunFam" id="3.30.390.30:FF:000001">
    <property type="entry name" value="Dihydrolipoyl dehydrogenase"/>
    <property type="match status" value="1"/>
</dbReference>
<dbReference type="InParanoid" id="D1YZC0"/>
<dbReference type="GO" id="GO:0050660">
    <property type="term" value="F:flavin adenine dinucleotide binding"/>
    <property type="evidence" value="ECO:0007669"/>
    <property type="project" value="TreeGrafter"/>
</dbReference>
<dbReference type="Pfam" id="PF02852">
    <property type="entry name" value="Pyr_redox_dim"/>
    <property type="match status" value="1"/>
</dbReference>
<accession>D1YZC0</accession>
<dbReference type="GO" id="GO:0004148">
    <property type="term" value="F:dihydrolipoyl dehydrogenase (NADH) activity"/>
    <property type="evidence" value="ECO:0007669"/>
    <property type="project" value="TreeGrafter"/>
</dbReference>
<protein>
    <submittedName>
        <fullName evidence="12">Pyruvate dehydrogenase E3 component</fullName>
    </submittedName>
</protein>
<dbReference type="SUPFAM" id="SSF55424">
    <property type="entry name" value="FAD/NAD-linked reductases, dimerisation (C-terminal) domain"/>
    <property type="match status" value="1"/>
</dbReference>
<dbReference type="InterPro" id="IPR016156">
    <property type="entry name" value="FAD/NAD-linked_Rdtase_dimer_sf"/>
</dbReference>
<reference evidence="13" key="3">
    <citation type="journal article" date="2011" name="PLoS ONE">
        <title>Genome sequence of a mesophilic hydrogenotrophic methanogen Methanocella paludicola, the first cultivated representative of the order Methanocellales.</title>
        <authorList>
            <person name="Sakai S."/>
            <person name="Takaki Y."/>
            <person name="Shimamura S."/>
            <person name="Sekine M."/>
            <person name="Tajima T."/>
            <person name="Kosugi H."/>
            <person name="Ichikawa N."/>
            <person name="Tasumi E."/>
            <person name="Hiraki A.T."/>
            <person name="Shimizu A."/>
            <person name="Kato Y."/>
            <person name="Nishiko R."/>
            <person name="Mori K."/>
            <person name="Fujita N."/>
            <person name="Imachi H."/>
            <person name="Takai K."/>
        </authorList>
    </citation>
    <scope>NUCLEOTIDE SEQUENCE [LARGE SCALE GENOMIC DNA]</scope>
    <source>
        <strain evidence="13">DSM 17711 / JCM 13418 / NBRC 101707 / SANAE</strain>
    </source>
</reference>
<dbReference type="SUPFAM" id="SSF51905">
    <property type="entry name" value="FAD/NAD(P)-binding domain"/>
    <property type="match status" value="1"/>
</dbReference>
<dbReference type="InterPro" id="IPR012999">
    <property type="entry name" value="Pyr_OxRdtase_I_AS"/>
</dbReference>
<evidence type="ECO:0000313" key="12">
    <source>
        <dbReference type="EMBL" id="BAI61792.1"/>
    </source>
</evidence>
<keyword evidence="12" id="KW-0670">Pyruvate</keyword>
<name>D1YZC0_METPS</name>
<keyword evidence="5 9" id="KW-0560">Oxidoreductase</keyword>
<dbReference type="AlphaFoldDB" id="D1YZC0"/>
<evidence type="ECO:0000256" key="2">
    <source>
        <dbReference type="ARBA" id="ARBA00007532"/>
    </source>
</evidence>
<keyword evidence="6" id="KW-0520">NAD</keyword>
<feature type="domain" description="FAD/NAD(P)-binding" evidence="11">
    <location>
        <begin position="11"/>
        <end position="327"/>
    </location>
</feature>
<evidence type="ECO:0000256" key="3">
    <source>
        <dbReference type="ARBA" id="ARBA00022630"/>
    </source>
</evidence>
<dbReference type="OrthoDB" id="27922at2157"/>
<dbReference type="InterPro" id="IPR036188">
    <property type="entry name" value="FAD/NAD-bd_sf"/>
</dbReference>
<evidence type="ECO:0000256" key="5">
    <source>
        <dbReference type="ARBA" id="ARBA00023002"/>
    </source>
</evidence>
<dbReference type="PIRSF" id="PIRSF000350">
    <property type="entry name" value="Mercury_reductase_MerA"/>
    <property type="match status" value="1"/>
</dbReference>
<evidence type="ECO:0000313" key="13">
    <source>
        <dbReference type="Proteomes" id="UP000001882"/>
    </source>
</evidence>
<dbReference type="EMBL" id="AP011532">
    <property type="protein sequence ID" value="BAI61792.1"/>
    <property type="molecule type" value="Genomic_DNA"/>
</dbReference>
<dbReference type="RefSeq" id="WP_012900471.1">
    <property type="nucleotide sequence ID" value="NC_013665.1"/>
</dbReference>
<dbReference type="PRINTS" id="PR00368">
    <property type="entry name" value="FADPNR"/>
</dbReference>
<keyword evidence="13" id="KW-1185">Reference proteome</keyword>
<dbReference type="PANTHER" id="PTHR22912:SF151">
    <property type="entry name" value="DIHYDROLIPOYL DEHYDROGENASE, MITOCHONDRIAL"/>
    <property type="match status" value="1"/>
</dbReference>
<keyword evidence="7" id="KW-1015">Disulfide bond</keyword>
<gene>
    <name evidence="12" type="primary">pdhD</name>
    <name evidence="12" type="ordered locus">MCP_1720</name>
</gene>
<dbReference type="Pfam" id="PF07992">
    <property type="entry name" value="Pyr_redox_2"/>
    <property type="match status" value="1"/>
</dbReference>
<dbReference type="Gene3D" id="3.30.390.30">
    <property type="match status" value="1"/>
</dbReference>
<keyword evidence="8 9" id="KW-0676">Redox-active center</keyword>
<dbReference type="InterPro" id="IPR023753">
    <property type="entry name" value="FAD/NAD-binding_dom"/>
</dbReference>
<reference evidence="12 13" key="2">
    <citation type="journal article" date="2008" name="Int. J. Syst. Evol. Microbiol.">
        <title>Methanocella paludicola gen. nov., sp. nov., a methane-producing archaeon, the first isolate of the lineage 'Rice Cluster I', and proposal of the new archaeal order Methanocellales ord. nov.</title>
        <authorList>
            <person name="Sakai S."/>
            <person name="Imachi H."/>
            <person name="Hanada S."/>
            <person name="Ohashi A."/>
            <person name="Harada H."/>
            <person name="Kamagata Y."/>
        </authorList>
    </citation>
    <scope>NUCLEOTIDE SEQUENCE [LARGE SCALE GENOMIC DNA]</scope>
    <source>
        <strain evidence="13">DSM 17711 / JCM 13418 / NBRC 101707 / SANAE</strain>
    </source>
</reference>
<comment type="cofactor">
    <cofactor evidence="1">
        <name>FAD</name>
        <dbReference type="ChEBI" id="CHEBI:57692"/>
    </cofactor>
</comment>
<evidence type="ECO:0000256" key="6">
    <source>
        <dbReference type="ARBA" id="ARBA00023027"/>
    </source>
</evidence>
<evidence type="ECO:0000256" key="9">
    <source>
        <dbReference type="RuleBase" id="RU003691"/>
    </source>
</evidence>
<keyword evidence="3 9" id="KW-0285">Flavoprotein</keyword>
<evidence type="ECO:0000256" key="8">
    <source>
        <dbReference type="ARBA" id="ARBA00023284"/>
    </source>
</evidence>
<dbReference type="PRINTS" id="PR00411">
    <property type="entry name" value="PNDRDTASEI"/>
</dbReference>
<keyword evidence="4 9" id="KW-0274">FAD</keyword>
<dbReference type="GO" id="GO:0006103">
    <property type="term" value="P:2-oxoglutarate metabolic process"/>
    <property type="evidence" value="ECO:0007669"/>
    <property type="project" value="TreeGrafter"/>
</dbReference>
<evidence type="ECO:0000259" key="11">
    <source>
        <dbReference type="Pfam" id="PF07992"/>
    </source>
</evidence>
<dbReference type="InterPro" id="IPR050151">
    <property type="entry name" value="Class-I_Pyr_Nuc-Dis_Oxidored"/>
</dbReference>